<evidence type="ECO:0000259" key="10">
    <source>
        <dbReference type="Pfam" id="PF07669"/>
    </source>
</evidence>
<evidence type="ECO:0000256" key="8">
    <source>
        <dbReference type="SAM" id="Coils"/>
    </source>
</evidence>
<dbReference type="Pfam" id="PF07669">
    <property type="entry name" value="Eco57I"/>
    <property type="match status" value="1"/>
</dbReference>
<dbReference type="GO" id="GO:0009307">
    <property type="term" value="P:DNA restriction-modification system"/>
    <property type="evidence" value="ECO:0007669"/>
    <property type="project" value="UniProtKB-KW"/>
</dbReference>
<feature type="domain" description="DUF7814" evidence="13">
    <location>
        <begin position="243"/>
        <end position="457"/>
    </location>
</feature>
<dbReference type="InterPro" id="IPR050953">
    <property type="entry name" value="N4_N6_ade-DNA_methylase"/>
</dbReference>
<evidence type="ECO:0000256" key="4">
    <source>
        <dbReference type="ARBA" id="ARBA00022691"/>
    </source>
</evidence>
<dbReference type="PANTHER" id="PTHR33841">
    <property type="entry name" value="DNA METHYLTRANSFERASE YEEA-RELATED"/>
    <property type="match status" value="1"/>
</dbReference>
<dbReference type="PANTHER" id="PTHR33841:SF1">
    <property type="entry name" value="DNA METHYLTRANSFERASE A"/>
    <property type="match status" value="1"/>
</dbReference>
<dbReference type="Proteomes" id="UP000501676">
    <property type="component" value="Chromosome"/>
</dbReference>
<evidence type="ECO:0000256" key="9">
    <source>
        <dbReference type="SAM" id="Phobius"/>
    </source>
</evidence>
<feature type="transmembrane region" description="Helical" evidence="9">
    <location>
        <begin position="1095"/>
        <end position="1115"/>
    </location>
</feature>
<evidence type="ECO:0000313" key="14">
    <source>
        <dbReference type="EMBL" id="QIH24210.1"/>
    </source>
</evidence>
<dbReference type="EC" id="2.1.1.72" evidence="1"/>
<dbReference type="GO" id="GO:0032259">
    <property type="term" value="P:methylation"/>
    <property type="evidence" value="ECO:0007669"/>
    <property type="project" value="UniProtKB-KW"/>
</dbReference>
<keyword evidence="4" id="KW-0949">S-adenosyl-L-methionine</keyword>
<keyword evidence="9" id="KW-0812">Transmembrane</keyword>
<reference evidence="14 15" key="1">
    <citation type="submission" date="2020-02" db="EMBL/GenBank/DDBJ databases">
        <title>Complete genome sequences of six Lactobacillus iners strains isolated from the human vagina.</title>
        <authorList>
            <person name="France M.T."/>
            <person name="Rutt L."/>
            <person name="Narina S."/>
            <person name="Arbaugh S."/>
            <person name="Humphrys M.S."/>
            <person name="Ma B."/>
            <person name="Hayward M.R."/>
            <person name="Relman D."/>
            <person name="Kwon D.S."/>
            <person name="Ravel J."/>
        </authorList>
    </citation>
    <scope>NUCLEOTIDE SEQUENCE [LARGE SCALE GENOMIC DNA]</scope>
    <source>
        <strain evidence="14 15">C0210C1</strain>
    </source>
</reference>
<dbReference type="InterPro" id="IPR002052">
    <property type="entry name" value="DNA_methylase_N6_adenine_CS"/>
</dbReference>
<evidence type="ECO:0000256" key="6">
    <source>
        <dbReference type="ARBA" id="ARBA00023125"/>
    </source>
</evidence>
<dbReference type="Pfam" id="PF25120">
    <property type="entry name" value="DUF7814"/>
    <property type="match status" value="1"/>
</dbReference>
<dbReference type="GO" id="GO:0009007">
    <property type="term" value="F:site-specific DNA-methyltransferase (adenine-specific) activity"/>
    <property type="evidence" value="ECO:0007669"/>
    <property type="project" value="UniProtKB-EC"/>
</dbReference>
<protein>
    <recommendedName>
        <fullName evidence="1">site-specific DNA-methyltransferase (adenine-specific)</fullName>
        <ecNumber evidence="1">2.1.1.72</ecNumber>
    </recommendedName>
</protein>
<evidence type="ECO:0000259" key="13">
    <source>
        <dbReference type="Pfam" id="PF25120"/>
    </source>
</evidence>
<gene>
    <name evidence="14" type="ORF">G6Z83_05955</name>
</gene>
<evidence type="ECO:0000256" key="3">
    <source>
        <dbReference type="ARBA" id="ARBA00022679"/>
    </source>
</evidence>
<dbReference type="PROSITE" id="PS00092">
    <property type="entry name" value="N6_MTASE"/>
    <property type="match status" value="1"/>
</dbReference>
<proteinExistence type="predicted"/>
<keyword evidence="5" id="KW-0680">Restriction system</keyword>
<keyword evidence="9" id="KW-0472">Membrane</keyword>
<accession>A0A6G7B9X1</accession>
<evidence type="ECO:0000256" key="7">
    <source>
        <dbReference type="ARBA" id="ARBA00047942"/>
    </source>
</evidence>
<dbReference type="InterPro" id="IPR023135">
    <property type="entry name" value="N6_DNA_MeTrfase_TaqI_C"/>
</dbReference>
<comment type="catalytic activity">
    <reaction evidence="7">
        <text>a 2'-deoxyadenosine in DNA + S-adenosyl-L-methionine = an N(6)-methyl-2'-deoxyadenosine in DNA + S-adenosyl-L-homocysteine + H(+)</text>
        <dbReference type="Rhea" id="RHEA:15197"/>
        <dbReference type="Rhea" id="RHEA-COMP:12418"/>
        <dbReference type="Rhea" id="RHEA-COMP:12419"/>
        <dbReference type="ChEBI" id="CHEBI:15378"/>
        <dbReference type="ChEBI" id="CHEBI:57856"/>
        <dbReference type="ChEBI" id="CHEBI:59789"/>
        <dbReference type="ChEBI" id="CHEBI:90615"/>
        <dbReference type="ChEBI" id="CHEBI:90616"/>
        <dbReference type="EC" id="2.1.1.72"/>
    </reaction>
</comment>
<evidence type="ECO:0000256" key="2">
    <source>
        <dbReference type="ARBA" id="ARBA00022603"/>
    </source>
</evidence>
<dbReference type="EMBL" id="CP049228">
    <property type="protein sequence ID" value="QIH24210.1"/>
    <property type="molecule type" value="Genomic_DNA"/>
</dbReference>
<feature type="domain" description="DUF7149" evidence="12">
    <location>
        <begin position="6"/>
        <end position="242"/>
    </location>
</feature>
<keyword evidence="9" id="KW-1133">Transmembrane helix</keyword>
<dbReference type="InterPro" id="IPR025931">
    <property type="entry name" value="TaqI_C"/>
</dbReference>
<feature type="domain" description="Type II methyltransferase M.TaqI-like" evidence="10">
    <location>
        <begin position="624"/>
        <end position="897"/>
    </location>
</feature>
<sequence length="1196" mass="138567">MTVIQNLKQSINRNVEAIMPQDDQKEEFTNALEEYYQKIAENQEQTEEFQKGIFRDFLQKVISNKFINTSERIDLAIYNGETSKSKVGVIVEYKRLLGNESEMMSKDHLNVKAFRELVAYYLRERIVNGNLEVKKGIVTNGYDFFVIDSNELEKYFYKNKKLVDLFNKFEARRLSSTKTDFLFDEVIAPAIDKALNKPIKIGYFDLRDSLKADSNEFKKQDITRLYRFFSTENLLNEMVFADSNSLNKNFYNELLYIMGLHEEKKSENKVISRFKEGKRQDASLIENTIEQLDINDVPESQQFDIAMQLNVVWINRILFLKLLESSLVSFNHSDDYKFLNSKKITSFDDLNELFFLVMAKKVEDRRDRIKEKFPYVPYMNSSLFERTELESSKEGININGLREGEIDVYSKTKLRDANGKKLTGKIQILDYLFKFLNSYDFISAVDTKNKKGQDQLINASVLGLIFEKINGYKDGSFFTPGKITMYMAKKAVRQAVLTKINETLKTDAKNITELGYITRDYHFSVANRKKISDAIDELKVLDPAVGSGHFLVSVLNELIAIKASLRVLFDADGNLLNDISCTVANDELIIQDEYGNNYSYNVNKPNSLRVQKALFQQKKTFIENCLYGVDLNPNSVNICRLRLWIELLKNAYYSEGDNGERYLTTLPNIDINIKVGDSLIHRYDLTDKFDLRKKDFKQYVELVKQYKDTSDKGIKSEINGQINSIKSTFVNSWRSPEAEKYDRALAELAGTTNLFDQKVDNEKIAELRQKVKEAKESFENRKGDPLYNNALEWRLEFPEVLDQDGNFVGFDIVIANPPYIVSRFSAFNKKQKEYYETHYEVNEYQVNTYQLFIELGYQLLKDGGYFAYIVPNNLLTLQKVQLTRDFLINHSQELIVINSLDKIFTDASVDNCFIFFKKGKPTSITAGILKNGDFSTVGTVKSDFFGPNPIFSISMVQHQNAINAFWKINNFDVLARPGFSELKSGVKRYETGKGDPKQTSKDAQFHVYNSKEKKDQTYLPYVEGSDINRYLLSLNSGYIKYGKNLAAMRKPEYFEGPRILVRQIPTKSEYAIQSAYTDETIINDMNTMIILNISINPFALLGILNSKLMSLWFIMKFDKFQRRTFPQYRVNELGQFPIPDIDKYLQNKIADKVSIIMSKSQSKQDYSKENLEVDELIMDAYGLTDEEKQEVRDFTF</sequence>
<dbReference type="InterPro" id="IPR055573">
    <property type="entry name" value="DUF7149"/>
</dbReference>
<keyword evidence="3" id="KW-0808">Transferase</keyword>
<evidence type="ECO:0000256" key="1">
    <source>
        <dbReference type="ARBA" id="ARBA00011900"/>
    </source>
</evidence>
<dbReference type="Gene3D" id="3.40.50.150">
    <property type="entry name" value="Vaccinia Virus protein VP39"/>
    <property type="match status" value="1"/>
</dbReference>
<dbReference type="InterPro" id="IPR056716">
    <property type="entry name" value="DUF7814"/>
</dbReference>
<dbReference type="PRINTS" id="PR00507">
    <property type="entry name" value="N12N6MTFRASE"/>
</dbReference>
<keyword evidence="6" id="KW-0238">DNA-binding</keyword>
<dbReference type="Gene3D" id="3.90.220.10">
    <property type="entry name" value="Adenine-n6-DNA-methyltransferase Taqi, Chain A, domain 2"/>
    <property type="match status" value="1"/>
</dbReference>
<dbReference type="InterPro" id="IPR029063">
    <property type="entry name" value="SAM-dependent_MTases_sf"/>
</dbReference>
<dbReference type="REBASE" id="393494">
    <property type="entry name" value="Lin210C1ORF5955P"/>
</dbReference>
<evidence type="ECO:0000259" key="12">
    <source>
        <dbReference type="Pfam" id="PF23653"/>
    </source>
</evidence>
<dbReference type="AlphaFoldDB" id="A0A6G7B9X1"/>
<organism evidence="14 15">
    <name type="scientific">Lactobacillus iners</name>
    <dbReference type="NCBI Taxonomy" id="147802"/>
    <lineage>
        <taxon>Bacteria</taxon>
        <taxon>Bacillati</taxon>
        <taxon>Bacillota</taxon>
        <taxon>Bacilli</taxon>
        <taxon>Lactobacillales</taxon>
        <taxon>Lactobacillaceae</taxon>
        <taxon>Lactobacillus</taxon>
    </lineage>
</organism>
<dbReference type="InterPro" id="IPR011639">
    <property type="entry name" value="MethylTrfase_TaqI-like_dom"/>
</dbReference>
<feature type="domain" description="TaqI-like C-terminal specificity" evidence="11">
    <location>
        <begin position="1020"/>
        <end position="1138"/>
    </location>
</feature>
<dbReference type="GO" id="GO:0003677">
    <property type="term" value="F:DNA binding"/>
    <property type="evidence" value="ECO:0007669"/>
    <property type="project" value="UniProtKB-KW"/>
</dbReference>
<dbReference type="RefSeq" id="WP_164824093.1">
    <property type="nucleotide sequence ID" value="NZ_CP049228.1"/>
</dbReference>
<dbReference type="Pfam" id="PF23653">
    <property type="entry name" value="DUF7149"/>
    <property type="match status" value="1"/>
</dbReference>
<evidence type="ECO:0000259" key="11">
    <source>
        <dbReference type="Pfam" id="PF12950"/>
    </source>
</evidence>
<evidence type="ECO:0000313" key="15">
    <source>
        <dbReference type="Proteomes" id="UP000501676"/>
    </source>
</evidence>
<dbReference type="SUPFAM" id="SSF53335">
    <property type="entry name" value="S-adenosyl-L-methionine-dependent methyltransferases"/>
    <property type="match status" value="1"/>
</dbReference>
<keyword evidence="8" id="KW-0175">Coiled coil</keyword>
<feature type="coiled-coil region" evidence="8">
    <location>
        <begin position="757"/>
        <end position="784"/>
    </location>
</feature>
<keyword evidence="2 14" id="KW-0489">Methyltransferase</keyword>
<name>A0A6G7B9X1_9LACO</name>
<dbReference type="Pfam" id="PF12950">
    <property type="entry name" value="TaqI_C"/>
    <property type="match status" value="1"/>
</dbReference>
<evidence type="ECO:0000256" key="5">
    <source>
        <dbReference type="ARBA" id="ARBA00022747"/>
    </source>
</evidence>